<sequence length="63" mass="6725">MVIVLDDKLIVGPGGAARNDPSADGQDRDCSERPRIAAHFRILSCECAANKGQGGRWQLMLSG</sequence>
<evidence type="ECO:0000313" key="2">
    <source>
        <dbReference type="Proteomes" id="UP000466831"/>
    </source>
</evidence>
<protein>
    <submittedName>
        <fullName evidence="1">Uncharacterized protein</fullName>
    </submittedName>
</protein>
<dbReference type="Proteomes" id="UP000466831">
    <property type="component" value="Chromosome"/>
</dbReference>
<evidence type="ECO:0000313" key="1">
    <source>
        <dbReference type="EMBL" id="BBY12962.1"/>
    </source>
</evidence>
<accession>A0ABM7JGD2</accession>
<proteinExistence type="predicted"/>
<dbReference type="EMBL" id="AP022584">
    <property type="protein sequence ID" value="BBY12962.1"/>
    <property type="molecule type" value="Genomic_DNA"/>
</dbReference>
<keyword evidence="2" id="KW-1185">Reference proteome</keyword>
<organism evidence="1 2">
    <name type="scientific">Mycobacterium marseillense</name>
    <dbReference type="NCBI Taxonomy" id="701042"/>
    <lineage>
        <taxon>Bacteria</taxon>
        <taxon>Bacillati</taxon>
        <taxon>Actinomycetota</taxon>
        <taxon>Actinomycetes</taxon>
        <taxon>Mycobacteriales</taxon>
        <taxon>Mycobacteriaceae</taxon>
        <taxon>Mycobacterium</taxon>
        <taxon>Mycobacterium avium complex (MAC)</taxon>
    </lineage>
</organism>
<gene>
    <name evidence="1" type="ORF">MMARJ_37020</name>
</gene>
<name>A0ABM7JGD2_9MYCO</name>
<reference evidence="1 2" key="1">
    <citation type="journal article" date="2019" name="Emerg. Microbes Infect.">
        <title>Comprehensive subspecies identification of 175 nontuberculous mycobacteria species based on 7547 genomic profiles.</title>
        <authorList>
            <person name="Matsumoto Y."/>
            <person name="Kinjo T."/>
            <person name="Motooka D."/>
            <person name="Nabeya D."/>
            <person name="Jung N."/>
            <person name="Uechi K."/>
            <person name="Horii T."/>
            <person name="Iida T."/>
            <person name="Fujita J."/>
            <person name="Nakamura S."/>
        </authorList>
    </citation>
    <scope>NUCLEOTIDE SEQUENCE [LARGE SCALE GENOMIC DNA]</scope>
    <source>
        <strain evidence="1 2">JCM 17324</strain>
    </source>
</reference>